<evidence type="ECO:0000259" key="10">
    <source>
        <dbReference type="Pfam" id="PF04389"/>
    </source>
</evidence>
<dbReference type="PANTHER" id="PTHR12147:SF58">
    <property type="entry name" value="VACUOLAR MEMBRANE PROTEASE"/>
    <property type="match status" value="1"/>
</dbReference>
<keyword evidence="11" id="KW-0378">Hydrolase</keyword>
<gene>
    <name evidence="11" type="ORF">H7F49_02380</name>
</gene>
<dbReference type="Proteomes" id="UP000520156">
    <property type="component" value="Unassembled WGS sequence"/>
</dbReference>
<dbReference type="EMBL" id="JACLAU010000002">
    <property type="protein sequence ID" value="MBC2650545.1"/>
    <property type="molecule type" value="Genomic_DNA"/>
</dbReference>
<dbReference type="AlphaFoldDB" id="A0A7X1F532"/>
<evidence type="ECO:0000256" key="3">
    <source>
        <dbReference type="ARBA" id="ARBA00010918"/>
    </source>
</evidence>
<evidence type="ECO:0000256" key="9">
    <source>
        <dbReference type="SAM" id="Phobius"/>
    </source>
</evidence>
<feature type="transmembrane region" description="Helical" evidence="9">
    <location>
        <begin position="418"/>
        <end position="434"/>
    </location>
</feature>
<keyword evidence="9" id="KW-0472">Membrane</keyword>
<keyword evidence="6 9" id="KW-1133">Transmembrane helix</keyword>
<dbReference type="InterPro" id="IPR007484">
    <property type="entry name" value="Peptidase_M28"/>
</dbReference>
<dbReference type="GO" id="GO:0008235">
    <property type="term" value="F:metalloexopeptidase activity"/>
    <property type="evidence" value="ECO:0007669"/>
    <property type="project" value="InterPro"/>
</dbReference>
<dbReference type="GO" id="GO:0005774">
    <property type="term" value="C:vacuolar membrane"/>
    <property type="evidence" value="ECO:0007669"/>
    <property type="project" value="UniProtKB-SubCell"/>
</dbReference>
<dbReference type="Pfam" id="PF04389">
    <property type="entry name" value="Peptidase_M28"/>
    <property type="match status" value="1"/>
</dbReference>
<evidence type="ECO:0000256" key="7">
    <source>
        <dbReference type="ARBA" id="ARBA00023180"/>
    </source>
</evidence>
<feature type="transmembrane region" description="Helical" evidence="9">
    <location>
        <begin position="323"/>
        <end position="340"/>
    </location>
</feature>
<feature type="transmembrane region" description="Helical" evidence="9">
    <location>
        <begin position="515"/>
        <end position="532"/>
    </location>
</feature>
<dbReference type="PANTHER" id="PTHR12147">
    <property type="entry name" value="METALLOPEPTIDASE M28 FAMILY MEMBER"/>
    <property type="match status" value="1"/>
</dbReference>
<keyword evidence="9" id="KW-0812">Transmembrane</keyword>
<evidence type="ECO:0000256" key="6">
    <source>
        <dbReference type="ARBA" id="ARBA00022989"/>
    </source>
</evidence>
<evidence type="ECO:0000256" key="4">
    <source>
        <dbReference type="ARBA" id="ARBA00017435"/>
    </source>
</evidence>
<feature type="transmembrane region" description="Helical" evidence="9">
    <location>
        <begin position="486"/>
        <end position="503"/>
    </location>
</feature>
<dbReference type="Gene3D" id="3.40.630.10">
    <property type="entry name" value="Zn peptidases"/>
    <property type="match status" value="1"/>
</dbReference>
<reference evidence="11 12" key="1">
    <citation type="submission" date="2020-08" db="EMBL/GenBank/DDBJ databases">
        <title>The genome sequence of Novosphingobium flavum 4Y4.</title>
        <authorList>
            <person name="Liu Y."/>
        </authorList>
    </citation>
    <scope>NUCLEOTIDE SEQUENCE [LARGE SCALE GENOMIC DNA]</scope>
    <source>
        <strain evidence="11 12">4Y4</strain>
    </source>
</reference>
<protein>
    <recommendedName>
        <fullName evidence="4">Vacuolar membrane protease</fullName>
    </recommendedName>
    <alternativeName>
        <fullName evidence="8">FXNA-related family protease 1</fullName>
    </alternativeName>
</protein>
<feature type="transmembrane region" description="Helical" evidence="9">
    <location>
        <begin position="393"/>
        <end position="411"/>
    </location>
</feature>
<accession>A0A7X1F532</accession>
<evidence type="ECO:0000313" key="11">
    <source>
        <dbReference type="EMBL" id="MBC2650545.1"/>
    </source>
</evidence>
<feature type="transmembrane region" description="Helical" evidence="9">
    <location>
        <begin position="352"/>
        <end position="373"/>
    </location>
</feature>
<feature type="transmembrane region" description="Helical" evidence="9">
    <location>
        <begin position="440"/>
        <end position="457"/>
    </location>
</feature>
<comment type="similarity">
    <text evidence="3">Belongs to the peptidase M28 family.</text>
</comment>
<keyword evidence="5" id="KW-0926">Vacuole</keyword>
<comment type="subcellular location">
    <subcellularLocation>
        <location evidence="2">Vacuole membrane</location>
        <topology evidence="2">Multi-pass membrane protein</topology>
    </subcellularLocation>
</comment>
<keyword evidence="12" id="KW-1185">Reference proteome</keyword>
<evidence type="ECO:0000256" key="1">
    <source>
        <dbReference type="ARBA" id="ARBA00003273"/>
    </source>
</evidence>
<dbReference type="SUPFAM" id="SSF53187">
    <property type="entry name" value="Zn-dependent exopeptidases"/>
    <property type="match status" value="1"/>
</dbReference>
<proteinExistence type="inferred from homology"/>
<keyword evidence="7" id="KW-0325">Glycoprotein</keyword>
<dbReference type="InterPro" id="IPR045175">
    <property type="entry name" value="M28_fam"/>
</dbReference>
<comment type="caution">
    <text evidence="11">The sequence shown here is derived from an EMBL/GenBank/DDBJ whole genome shotgun (WGS) entry which is preliminary data.</text>
</comment>
<name>A0A7X1F532_9SPHN</name>
<feature type="domain" description="Peptidase M28" evidence="10">
    <location>
        <begin position="101"/>
        <end position="290"/>
    </location>
</feature>
<sequence length="547" mass="57445">MALVLAAVLGVIATTPPMPRPASAPPAAFSAERAMIDVRAIAATPHVTATPENARVRAYLLQRMASLGLQTSTQQGRLDGRGVARRNRWSGRSDAAVPLVNLIGVLPGRDRTRPALMLMAHHDSVWGSPGAADDTAGVAATLEVIRALRQDGPPPRDVIVLFTDAEELGLEGARQFWASHPLRHRVGVVINMEARGGGGRTTMFQTSTQNGAAAQLYASAVRQPATSSLAAFVYSVLPNDTDLTEVLKGPQTGYNFAFIGRPGLYHSPLATPDRLDQGALQDMGAQVLDLARGLLRAPEFPGRKPDVVFFDLFGKLTVIYPTWAGWLPLAGAVLSFGLVLRRDGMRGLGRGAGGMIVLLIASAAVAYALNRLSLGLGEANYYDRLAAIPRLEGMVLCGGLATALMVFGAAAADRVRQVGAALPLLAVGLALQVWAPTAAYVVAIPLGLTALALLLPLPEVRAVLAALVVGYMLALGHQLMQGVGPGLPSAASLPLAIATLALLPVWPGSERSRPMATALMAIAIGLALWVQLDPPAESRAVYSEHRK</sequence>
<evidence type="ECO:0000313" key="12">
    <source>
        <dbReference type="Proteomes" id="UP000520156"/>
    </source>
</evidence>
<organism evidence="11 12">
    <name type="scientific">Novosphingobium aerophilum</name>
    <dbReference type="NCBI Taxonomy" id="2839843"/>
    <lineage>
        <taxon>Bacteria</taxon>
        <taxon>Pseudomonadati</taxon>
        <taxon>Pseudomonadota</taxon>
        <taxon>Alphaproteobacteria</taxon>
        <taxon>Sphingomonadales</taxon>
        <taxon>Sphingomonadaceae</taxon>
        <taxon>Novosphingobium</taxon>
    </lineage>
</organism>
<comment type="function">
    <text evidence="1">May be involved in vacuolar sorting and osmoregulation.</text>
</comment>
<evidence type="ECO:0000256" key="2">
    <source>
        <dbReference type="ARBA" id="ARBA00004128"/>
    </source>
</evidence>
<evidence type="ECO:0000256" key="8">
    <source>
        <dbReference type="ARBA" id="ARBA00031512"/>
    </source>
</evidence>
<evidence type="ECO:0000256" key="5">
    <source>
        <dbReference type="ARBA" id="ARBA00022554"/>
    </source>
</evidence>
<dbReference type="GO" id="GO:0006508">
    <property type="term" value="P:proteolysis"/>
    <property type="evidence" value="ECO:0007669"/>
    <property type="project" value="InterPro"/>
</dbReference>
<feature type="transmembrane region" description="Helical" evidence="9">
    <location>
        <begin position="462"/>
        <end position="480"/>
    </location>
</feature>